<proteinExistence type="predicted"/>
<dbReference type="Proteomes" id="UP000886520">
    <property type="component" value="Chromosome 12"/>
</dbReference>
<gene>
    <name evidence="2" type="ORF">GOP47_0012924</name>
</gene>
<keyword evidence="1" id="KW-0812">Transmembrane</keyword>
<feature type="transmembrane region" description="Helical" evidence="1">
    <location>
        <begin position="51"/>
        <end position="76"/>
    </location>
</feature>
<comment type="caution">
    <text evidence="2">The sequence shown here is derived from an EMBL/GenBank/DDBJ whole genome shotgun (WGS) entry which is preliminary data.</text>
</comment>
<keyword evidence="1" id="KW-0472">Membrane</keyword>
<keyword evidence="1" id="KW-1133">Transmembrane helix</keyword>
<feature type="transmembrane region" description="Helical" evidence="1">
    <location>
        <begin position="88"/>
        <end position="109"/>
    </location>
</feature>
<feature type="non-terminal residue" evidence="2">
    <location>
        <position position="194"/>
    </location>
</feature>
<dbReference type="AlphaFoldDB" id="A0A9D4ZES6"/>
<accession>A0A9D4ZES6</accession>
<protein>
    <submittedName>
        <fullName evidence="2">Uncharacterized protein</fullName>
    </submittedName>
</protein>
<organism evidence="2 3">
    <name type="scientific">Adiantum capillus-veneris</name>
    <name type="common">Maidenhair fern</name>
    <dbReference type="NCBI Taxonomy" id="13818"/>
    <lineage>
        <taxon>Eukaryota</taxon>
        <taxon>Viridiplantae</taxon>
        <taxon>Streptophyta</taxon>
        <taxon>Embryophyta</taxon>
        <taxon>Tracheophyta</taxon>
        <taxon>Polypodiopsida</taxon>
        <taxon>Polypodiidae</taxon>
        <taxon>Polypodiales</taxon>
        <taxon>Pteridineae</taxon>
        <taxon>Pteridaceae</taxon>
        <taxon>Vittarioideae</taxon>
        <taxon>Adiantum</taxon>
    </lineage>
</organism>
<evidence type="ECO:0000256" key="1">
    <source>
        <dbReference type="SAM" id="Phobius"/>
    </source>
</evidence>
<sequence length="194" mass="21217">MCVATTRRLFGPSLFVWAAPPWPATTMVAPSSSAAMPLPETTLASDPTERALSLSLSLSLLYALSSSCSITNFFFVTLSLSLSLSLSLNLFCVLVLPVAFGNLSLFPLLSLSRAKGFVFVLDFNLHVANCDKCKGLPLPPYYTSRFTFPHVFQQNSLSLSLSLSLSFSRTRARTHTHTHKHVLIIKTSQIDLCS</sequence>
<evidence type="ECO:0000313" key="2">
    <source>
        <dbReference type="EMBL" id="KAI5072818.1"/>
    </source>
</evidence>
<name>A0A9D4ZES6_ADICA</name>
<evidence type="ECO:0000313" key="3">
    <source>
        <dbReference type="Proteomes" id="UP000886520"/>
    </source>
</evidence>
<dbReference type="EMBL" id="JABFUD020000012">
    <property type="protein sequence ID" value="KAI5072818.1"/>
    <property type="molecule type" value="Genomic_DNA"/>
</dbReference>
<keyword evidence="3" id="KW-1185">Reference proteome</keyword>
<reference evidence="2" key="1">
    <citation type="submission" date="2021-01" db="EMBL/GenBank/DDBJ databases">
        <title>Adiantum capillus-veneris genome.</title>
        <authorList>
            <person name="Fang Y."/>
            <person name="Liao Q."/>
        </authorList>
    </citation>
    <scope>NUCLEOTIDE SEQUENCE</scope>
    <source>
        <strain evidence="2">H3</strain>
        <tissue evidence="2">Leaf</tissue>
    </source>
</reference>